<evidence type="ECO:0008006" key="3">
    <source>
        <dbReference type="Google" id="ProtNLM"/>
    </source>
</evidence>
<gene>
    <name evidence="1" type="ORF">LVJ81_02150</name>
</gene>
<dbReference type="EMBL" id="CP091512">
    <property type="protein sequence ID" value="UOO92869.1"/>
    <property type="molecule type" value="Genomic_DNA"/>
</dbReference>
<dbReference type="Proteomes" id="UP000832034">
    <property type="component" value="Chromosome"/>
</dbReference>
<protein>
    <recommendedName>
        <fullName evidence="3">Ubiquinone biosynthesis accessory factor UbiJ</fullName>
    </recommendedName>
</protein>
<keyword evidence="2" id="KW-1185">Reference proteome</keyword>
<reference evidence="1" key="1">
    <citation type="submission" date="2021-12" db="EMBL/GenBank/DDBJ databases">
        <authorList>
            <person name="Veyrier F.J."/>
        </authorList>
    </citation>
    <scope>NUCLEOTIDE SEQUENCE</scope>
    <source>
        <strain evidence="1">SAG 1488-6</strain>
    </source>
</reference>
<name>A0ABY4ECC0_VITST</name>
<reference evidence="1" key="2">
    <citation type="journal article" date="2022" name="Res Sq">
        <title>Evolution of multicellular longitudinally dividing oral cavity symbionts (Neisseriaceae).</title>
        <authorList>
            <person name="Nyongesa S."/>
            <person name="Weber P."/>
            <person name="Bernet E."/>
            <person name="Pullido F."/>
            <person name="Nieckarz M."/>
            <person name="Delaby M."/>
            <person name="Nieves C."/>
            <person name="Viehboeck T."/>
            <person name="Krause N."/>
            <person name="Rivera-Millot A."/>
            <person name="Nakamura A."/>
            <person name="Vischer N."/>
            <person name="VanNieuwenhze M."/>
            <person name="Brun Y."/>
            <person name="Cava F."/>
            <person name="Bulgheresi S."/>
            <person name="Veyrier F."/>
        </authorList>
    </citation>
    <scope>NUCLEOTIDE SEQUENCE</scope>
    <source>
        <strain evidence="1">SAG 1488-6</strain>
    </source>
</reference>
<dbReference type="PANTHER" id="PTHR38693:SF1">
    <property type="entry name" value="UBIQUINONE BIOSYNTHESIS ACCESSORY FACTOR UBIJ"/>
    <property type="match status" value="1"/>
</dbReference>
<proteinExistence type="predicted"/>
<dbReference type="RefSeq" id="WP_019957208.1">
    <property type="nucleotide sequence ID" value="NZ_CP091512.1"/>
</dbReference>
<organism evidence="1 2">
    <name type="scientific">Vitreoscilla stercoraria</name>
    <dbReference type="NCBI Taxonomy" id="61"/>
    <lineage>
        <taxon>Bacteria</taxon>
        <taxon>Pseudomonadati</taxon>
        <taxon>Pseudomonadota</taxon>
        <taxon>Betaproteobacteria</taxon>
        <taxon>Neisseriales</taxon>
        <taxon>Neisseriaceae</taxon>
        <taxon>Vitreoscilla</taxon>
    </lineage>
</organism>
<dbReference type="InterPro" id="IPR038989">
    <property type="entry name" value="UbiJ"/>
</dbReference>
<evidence type="ECO:0000313" key="2">
    <source>
        <dbReference type="Proteomes" id="UP000832034"/>
    </source>
</evidence>
<evidence type="ECO:0000313" key="1">
    <source>
        <dbReference type="EMBL" id="UOO92869.1"/>
    </source>
</evidence>
<accession>A0ABY4ECC0</accession>
<sequence length="186" mass="20627">MWISHALINHLLLQQEHLKQAFSFLAGRSLRLTALGVNVDMLIGEEGYVHTLPAEIATECHITIQGDAWSKLLQSKALGVGDISIDGDADLAMQVLAIFSQLEYEPYVDATRLFGNTMASHLDHTAKTLFANVQAMVARVEGEVKDFMLEQNAPVVSAAQWQQHSEAIDALRDDVARLQARLHRLQ</sequence>
<dbReference type="PANTHER" id="PTHR38693">
    <property type="entry name" value="UBIQUINONE BIOSYNTHESIS PROTEIN UBIJ"/>
    <property type="match status" value="1"/>
</dbReference>